<dbReference type="Proteomes" id="UP000622653">
    <property type="component" value="Unassembled WGS sequence"/>
</dbReference>
<evidence type="ECO:0000313" key="1">
    <source>
        <dbReference type="EMBL" id="MBF4500435.1"/>
    </source>
</evidence>
<dbReference type="AlphaFoldDB" id="A0A8J7GIH5"/>
<proteinExistence type="predicted"/>
<dbReference type="RefSeq" id="WP_194561875.1">
    <property type="nucleotide sequence ID" value="NZ_JADKPV010000001.1"/>
</dbReference>
<sequence>MKTYLYNKNQDQRGNHEVHVSTCSRLPITSNRVFISGFHSDCRSAIQAAKRQSGKTNFDGCYYCATACHTG</sequence>
<reference evidence="1" key="1">
    <citation type="submission" date="2020-11" db="EMBL/GenBank/DDBJ databases">
        <title>Multidrug resistant novel bacterium Savagea serpentis sp. nov., isolated from the scats of a vine snake (Ahaetulla nasuta).</title>
        <authorList>
            <person name="Venkata Ramana V."/>
            <person name="Vikas Patil S."/>
            <person name="Yogita Lugani V."/>
        </authorList>
    </citation>
    <scope>NUCLEOTIDE SEQUENCE</scope>
    <source>
        <strain evidence="1">SN6</strain>
    </source>
</reference>
<dbReference type="EMBL" id="JADKPV010000001">
    <property type="protein sequence ID" value="MBF4500435.1"/>
    <property type="molecule type" value="Genomic_DNA"/>
</dbReference>
<protein>
    <submittedName>
        <fullName evidence="1">Uncharacterized protein</fullName>
    </submittedName>
</protein>
<name>A0A8J7GIH5_9BACL</name>
<evidence type="ECO:0000313" key="2">
    <source>
        <dbReference type="Proteomes" id="UP000622653"/>
    </source>
</evidence>
<gene>
    <name evidence="1" type="ORF">IRY55_03575</name>
</gene>
<organism evidence="1 2">
    <name type="scientific">Savagea serpentis</name>
    <dbReference type="NCBI Taxonomy" id="2785297"/>
    <lineage>
        <taxon>Bacteria</taxon>
        <taxon>Bacillati</taxon>
        <taxon>Bacillota</taxon>
        <taxon>Bacilli</taxon>
        <taxon>Bacillales</taxon>
        <taxon>Caryophanaceae</taxon>
        <taxon>Savagea</taxon>
    </lineage>
</organism>
<accession>A0A8J7GIH5</accession>
<keyword evidence="2" id="KW-1185">Reference proteome</keyword>
<comment type="caution">
    <text evidence="1">The sequence shown here is derived from an EMBL/GenBank/DDBJ whole genome shotgun (WGS) entry which is preliminary data.</text>
</comment>